<keyword evidence="3" id="KW-1185">Reference proteome</keyword>
<accession>A0ABW6XGQ4</accession>
<keyword evidence="1" id="KW-0472">Membrane</keyword>
<evidence type="ECO:0000313" key="3">
    <source>
        <dbReference type="Proteomes" id="UP001602322"/>
    </source>
</evidence>
<sequence length="98" mass="10727">MYTPDWFVWGALGLVILQTLALVPVIRRLHEPDPGVRSQVRLDLLDTVGSLLLLGGLALGLAVADSLIWLTFVGFALVAGVYAVKGFHHLRARRRPAE</sequence>
<dbReference type="RefSeq" id="WP_387909272.1">
    <property type="nucleotide sequence ID" value="NZ_JBIBEG010000022.1"/>
</dbReference>
<evidence type="ECO:0000313" key="2">
    <source>
        <dbReference type="EMBL" id="MFF5900937.1"/>
    </source>
</evidence>
<dbReference type="EMBL" id="JBIBEG010000022">
    <property type="protein sequence ID" value="MFF5900937.1"/>
    <property type="molecule type" value="Genomic_DNA"/>
</dbReference>
<protein>
    <submittedName>
        <fullName evidence="2">Uncharacterized protein</fullName>
    </submittedName>
</protein>
<evidence type="ECO:0000256" key="1">
    <source>
        <dbReference type="SAM" id="Phobius"/>
    </source>
</evidence>
<keyword evidence="1" id="KW-1133">Transmembrane helix</keyword>
<comment type="caution">
    <text evidence="2">The sequence shown here is derived from an EMBL/GenBank/DDBJ whole genome shotgun (WGS) entry which is preliminary data.</text>
</comment>
<feature type="transmembrane region" description="Helical" evidence="1">
    <location>
        <begin position="67"/>
        <end position="84"/>
    </location>
</feature>
<proteinExistence type="predicted"/>
<keyword evidence="1" id="KW-0812">Transmembrane</keyword>
<feature type="transmembrane region" description="Helical" evidence="1">
    <location>
        <begin position="6"/>
        <end position="23"/>
    </location>
</feature>
<dbReference type="Proteomes" id="UP001602322">
    <property type="component" value="Unassembled WGS sequence"/>
</dbReference>
<reference evidence="2 3" key="1">
    <citation type="submission" date="2024-10" db="EMBL/GenBank/DDBJ databases">
        <title>The Natural Products Discovery Center: Release of the First 8490 Sequenced Strains for Exploring Actinobacteria Biosynthetic Diversity.</title>
        <authorList>
            <person name="Kalkreuter E."/>
            <person name="Kautsar S.A."/>
            <person name="Yang D."/>
            <person name="Bader C.D."/>
            <person name="Teijaro C.N."/>
            <person name="Fluegel L."/>
            <person name="Davis C.M."/>
            <person name="Simpson J.R."/>
            <person name="Lauterbach L."/>
            <person name="Steele A.D."/>
            <person name="Gui C."/>
            <person name="Meng S."/>
            <person name="Li G."/>
            <person name="Viehrig K."/>
            <person name="Ye F."/>
            <person name="Su P."/>
            <person name="Kiefer A.F."/>
            <person name="Nichols A."/>
            <person name="Cepeda A.J."/>
            <person name="Yan W."/>
            <person name="Fan B."/>
            <person name="Jiang Y."/>
            <person name="Adhikari A."/>
            <person name="Zheng C.-J."/>
            <person name="Schuster L."/>
            <person name="Cowan T.M."/>
            <person name="Smanski M.J."/>
            <person name="Chevrette M.G."/>
            <person name="De Carvalho L.P.S."/>
            <person name="Shen B."/>
        </authorList>
    </citation>
    <scope>NUCLEOTIDE SEQUENCE [LARGE SCALE GENOMIC DNA]</scope>
    <source>
        <strain evidence="2 3">NPDC012540</strain>
    </source>
</reference>
<organism evidence="2 3">
    <name type="scientific">Streptomyces argenteolus</name>
    <dbReference type="NCBI Taxonomy" id="67274"/>
    <lineage>
        <taxon>Bacteria</taxon>
        <taxon>Bacillati</taxon>
        <taxon>Actinomycetota</taxon>
        <taxon>Actinomycetes</taxon>
        <taxon>Kitasatosporales</taxon>
        <taxon>Streptomycetaceae</taxon>
        <taxon>Streptomyces</taxon>
    </lineage>
</organism>
<gene>
    <name evidence="2" type="ORF">ACFY8O_34185</name>
</gene>
<name>A0ABW6XGQ4_9ACTN</name>